<sequence length="415" mass="46348">MSNNDETEEFKKCVPVPIPSPVESTSSDVSEVVLWSASSSSSSSDDTLELDSTAKSLLDFSSPTFSPTLALACSSSDVVPVVPGSKKYLNLQLYSKAVHSPSKSPRKDVLSLKQKTVKELEAHAKSKSITELSKTTSTSSTSTPHFPIPGRRFLPHQLPVYRPRKEHPNTLTLMDTVEGPLSVLRRVMTENLRIKLWTRNDKGFRGFLTGFVDAFDKHWNLILRDVDEQFVRKKVIKFPPLIKNSEREVSSDSKEKEAEVSLAFVRLQNYLTQNNETNHNYSSSSSSILPKKRKNTNNPMNYSQPEGVVRKSKTVFLGELNPLSICRTGLSELSLRDSNLPLQDSSENVGAPSVQKNISKSVLKSNSLTIFKTPFEDQFGFYVVAQTKKYELVQRHVGQVLLMGNDIVFIETKGC</sequence>
<dbReference type="Gene3D" id="2.30.30.100">
    <property type="match status" value="1"/>
</dbReference>
<keyword evidence="3" id="KW-1185">Reference proteome</keyword>
<accession>A0ABP1RUZ1</accession>
<proteinExistence type="predicted"/>
<comment type="caution">
    <text evidence="2">The sequence shown here is derived from an EMBL/GenBank/DDBJ whole genome shotgun (WGS) entry which is preliminary data.</text>
</comment>
<evidence type="ECO:0000313" key="3">
    <source>
        <dbReference type="Proteomes" id="UP001642540"/>
    </source>
</evidence>
<protein>
    <recommendedName>
        <fullName evidence="4">LSM domain-containing protein</fullName>
    </recommendedName>
</protein>
<dbReference type="Proteomes" id="UP001642540">
    <property type="component" value="Unassembled WGS sequence"/>
</dbReference>
<dbReference type="PANTHER" id="PTHR21415:SF1">
    <property type="entry name" value="U7 SNRNA-ASSOCIATED SM-LIKE PROTEIN LSM11"/>
    <property type="match status" value="1"/>
</dbReference>
<feature type="region of interest" description="Disordered" evidence="1">
    <location>
        <begin position="128"/>
        <end position="148"/>
    </location>
</feature>
<feature type="region of interest" description="Disordered" evidence="1">
    <location>
        <begin position="1"/>
        <end position="28"/>
    </location>
</feature>
<feature type="region of interest" description="Disordered" evidence="1">
    <location>
        <begin position="275"/>
        <end position="305"/>
    </location>
</feature>
<evidence type="ECO:0000256" key="1">
    <source>
        <dbReference type="SAM" id="MobiDB-lite"/>
    </source>
</evidence>
<reference evidence="2 3" key="1">
    <citation type="submission" date="2024-08" db="EMBL/GenBank/DDBJ databases">
        <authorList>
            <person name="Cucini C."/>
            <person name="Frati F."/>
        </authorList>
    </citation>
    <scope>NUCLEOTIDE SEQUENCE [LARGE SCALE GENOMIC DNA]</scope>
</reference>
<feature type="compositionally biased region" description="Low complexity" evidence="1">
    <location>
        <begin position="128"/>
        <end position="143"/>
    </location>
</feature>
<gene>
    <name evidence="2" type="ORF">ODALV1_LOCUS26460</name>
</gene>
<name>A0ABP1RUZ1_9HEXA</name>
<evidence type="ECO:0000313" key="2">
    <source>
        <dbReference type="EMBL" id="CAL8136474.1"/>
    </source>
</evidence>
<dbReference type="EMBL" id="CAXLJM020000111">
    <property type="protein sequence ID" value="CAL8136474.1"/>
    <property type="molecule type" value="Genomic_DNA"/>
</dbReference>
<dbReference type="InterPro" id="IPR039267">
    <property type="entry name" value="Lsm11"/>
</dbReference>
<evidence type="ECO:0008006" key="4">
    <source>
        <dbReference type="Google" id="ProtNLM"/>
    </source>
</evidence>
<dbReference type="PANTHER" id="PTHR21415">
    <property type="entry name" value="U7 SNRNA-ASSOCIATED SM-LIKE PROTEIN LSM11"/>
    <property type="match status" value="1"/>
</dbReference>
<organism evidence="2 3">
    <name type="scientific">Orchesella dallaii</name>
    <dbReference type="NCBI Taxonomy" id="48710"/>
    <lineage>
        <taxon>Eukaryota</taxon>
        <taxon>Metazoa</taxon>
        <taxon>Ecdysozoa</taxon>
        <taxon>Arthropoda</taxon>
        <taxon>Hexapoda</taxon>
        <taxon>Collembola</taxon>
        <taxon>Entomobryomorpha</taxon>
        <taxon>Entomobryoidea</taxon>
        <taxon>Orchesellidae</taxon>
        <taxon>Orchesellinae</taxon>
        <taxon>Orchesella</taxon>
    </lineage>
</organism>
<dbReference type="SUPFAM" id="SSF50182">
    <property type="entry name" value="Sm-like ribonucleoproteins"/>
    <property type="match status" value="1"/>
</dbReference>
<dbReference type="InterPro" id="IPR010920">
    <property type="entry name" value="LSM_dom_sf"/>
</dbReference>